<gene>
    <name evidence="2" type="ORF">CHGG_04031</name>
</gene>
<dbReference type="VEuPathDB" id="FungiDB:CHGG_04031"/>
<dbReference type="InParanoid" id="Q2H2G5"/>
<evidence type="ECO:0000313" key="2">
    <source>
        <dbReference type="EMBL" id="EAQ87412.1"/>
    </source>
</evidence>
<evidence type="ECO:0000256" key="1">
    <source>
        <dbReference type="SAM" id="MobiDB-lite"/>
    </source>
</evidence>
<dbReference type="EMBL" id="CH408032">
    <property type="protein sequence ID" value="EAQ87412.1"/>
    <property type="molecule type" value="Genomic_DNA"/>
</dbReference>
<sequence length="84" mass="9154">MASNGWVSRPLRSGADPRSGQTCIGIQRHLELRAGDFALHLTVSFPGGVDCRLEVEGQKVDGGMLEVECSARIKIRGMWAWQGT</sequence>
<organism evidence="2 3">
    <name type="scientific">Chaetomium globosum (strain ATCC 6205 / CBS 148.51 / DSM 1962 / NBRC 6347 / NRRL 1970)</name>
    <name type="common">Soil fungus</name>
    <dbReference type="NCBI Taxonomy" id="306901"/>
    <lineage>
        <taxon>Eukaryota</taxon>
        <taxon>Fungi</taxon>
        <taxon>Dikarya</taxon>
        <taxon>Ascomycota</taxon>
        <taxon>Pezizomycotina</taxon>
        <taxon>Sordariomycetes</taxon>
        <taxon>Sordariomycetidae</taxon>
        <taxon>Sordariales</taxon>
        <taxon>Chaetomiaceae</taxon>
        <taxon>Chaetomium</taxon>
    </lineage>
</organism>
<dbReference type="RefSeq" id="XP_001223245.1">
    <property type="nucleotide sequence ID" value="XM_001223244.1"/>
</dbReference>
<feature type="region of interest" description="Disordered" evidence="1">
    <location>
        <begin position="1"/>
        <end position="20"/>
    </location>
</feature>
<dbReference type="HOGENOM" id="CLU_2527251_0_0_1"/>
<name>Q2H2G5_CHAGB</name>
<protein>
    <submittedName>
        <fullName evidence="2">Uncharacterized protein</fullName>
    </submittedName>
</protein>
<dbReference type="GeneID" id="4392405"/>
<dbReference type="Proteomes" id="UP000001056">
    <property type="component" value="Unassembled WGS sequence"/>
</dbReference>
<accession>Q2H2G5</accession>
<dbReference type="AlphaFoldDB" id="Q2H2G5"/>
<keyword evidence="3" id="KW-1185">Reference proteome</keyword>
<reference evidence="3" key="1">
    <citation type="journal article" date="2015" name="Genome Announc.">
        <title>Draft genome sequence of the cellulolytic fungus Chaetomium globosum.</title>
        <authorList>
            <person name="Cuomo C.A."/>
            <person name="Untereiner W.A."/>
            <person name="Ma L.-J."/>
            <person name="Grabherr M."/>
            <person name="Birren B.W."/>
        </authorList>
    </citation>
    <scope>NUCLEOTIDE SEQUENCE [LARGE SCALE GENOMIC DNA]</scope>
    <source>
        <strain evidence="3">ATCC 6205 / CBS 148.51 / DSM 1962 / NBRC 6347 / NRRL 1970</strain>
    </source>
</reference>
<evidence type="ECO:0000313" key="3">
    <source>
        <dbReference type="Proteomes" id="UP000001056"/>
    </source>
</evidence>
<proteinExistence type="predicted"/>